<dbReference type="EC" id="2.7.7.12" evidence="8"/>
<evidence type="ECO:0000313" key="9">
    <source>
        <dbReference type="Proteomes" id="UP000317977"/>
    </source>
</evidence>
<keyword evidence="3" id="KW-0119">Carbohydrate metabolism</keyword>
<proteinExistence type="predicted"/>
<dbReference type="InterPro" id="IPR053177">
    <property type="entry name" value="ADP-glucose_phosphorylase"/>
</dbReference>
<evidence type="ECO:0000256" key="1">
    <source>
        <dbReference type="ARBA" id="ARBA00022679"/>
    </source>
</evidence>
<feature type="binding site" evidence="5">
    <location>
        <position position="68"/>
    </location>
    <ligand>
        <name>Zn(2+)</name>
        <dbReference type="ChEBI" id="CHEBI:29105"/>
    </ligand>
</feature>
<evidence type="ECO:0000259" key="7">
    <source>
        <dbReference type="Pfam" id="PF01087"/>
    </source>
</evidence>
<dbReference type="Proteomes" id="UP000317977">
    <property type="component" value="Unassembled WGS sequence"/>
</dbReference>
<name>A0A5C6F4V9_9BACT</name>
<feature type="active site" description="Tele-UMP-histidine intermediate" evidence="4">
    <location>
        <position position="210"/>
    </location>
</feature>
<accession>A0A5C6F4V9</accession>
<keyword evidence="5" id="KW-0479">Metal-binding</keyword>
<evidence type="ECO:0000313" key="8">
    <source>
        <dbReference type="EMBL" id="TWU55550.1"/>
    </source>
</evidence>
<dbReference type="EMBL" id="SJPX01000002">
    <property type="protein sequence ID" value="TWU55550.1"/>
    <property type="molecule type" value="Genomic_DNA"/>
</dbReference>
<dbReference type="PIRSF" id="PIRSF000808">
    <property type="entry name" value="GalT"/>
    <property type="match status" value="1"/>
</dbReference>
<dbReference type="PANTHER" id="PTHR42763:SF1">
    <property type="entry name" value="UDP-GLUCOSE--HEXOSE-1-PHOSPHATE URIDYLYLTRANSFERASE"/>
    <property type="match status" value="1"/>
</dbReference>
<feature type="binding site" evidence="5">
    <location>
        <position position="65"/>
    </location>
    <ligand>
        <name>Zn(2+)</name>
        <dbReference type="ChEBI" id="CHEBI:29105"/>
    </ligand>
</feature>
<comment type="cofactor">
    <cofactor evidence="5">
        <name>Zn(2+)</name>
        <dbReference type="ChEBI" id="CHEBI:29105"/>
    </cofactor>
    <text evidence="5">Binds 1 zinc ion per subunit.</text>
</comment>
<keyword evidence="1 8" id="KW-0808">Transferase</keyword>
<feature type="binding site" evidence="5">
    <location>
        <position position="157"/>
    </location>
    <ligand>
        <name>Zn(2+)</name>
        <dbReference type="ChEBI" id="CHEBI:29105"/>
    </ligand>
</feature>
<organism evidence="8 9">
    <name type="scientific">Rubripirellula reticaptiva</name>
    <dbReference type="NCBI Taxonomy" id="2528013"/>
    <lineage>
        <taxon>Bacteria</taxon>
        <taxon>Pseudomonadati</taxon>
        <taxon>Planctomycetota</taxon>
        <taxon>Planctomycetia</taxon>
        <taxon>Pirellulales</taxon>
        <taxon>Pirellulaceae</taxon>
        <taxon>Rubripirellula</taxon>
    </lineage>
</organism>
<feature type="binding site" evidence="5">
    <location>
        <position position="208"/>
    </location>
    <ligand>
        <name>Zn(2+)</name>
        <dbReference type="ChEBI" id="CHEBI:29105"/>
    </ligand>
</feature>
<dbReference type="AlphaFoldDB" id="A0A5C6F4V9"/>
<evidence type="ECO:0000256" key="6">
    <source>
        <dbReference type="SAM" id="MobiDB-lite"/>
    </source>
</evidence>
<dbReference type="PANTHER" id="PTHR42763">
    <property type="entry name" value="ADP-GLUCOSE PHOSPHORYLASE"/>
    <property type="match status" value="1"/>
</dbReference>
<dbReference type="InterPro" id="IPR036265">
    <property type="entry name" value="HIT-like_sf"/>
</dbReference>
<evidence type="ECO:0000256" key="2">
    <source>
        <dbReference type="ARBA" id="ARBA00022695"/>
    </source>
</evidence>
<dbReference type="Gene3D" id="3.30.428.10">
    <property type="entry name" value="HIT-like"/>
    <property type="match status" value="2"/>
</dbReference>
<feature type="compositionally biased region" description="Polar residues" evidence="6">
    <location>
        <begin position="7"/>
        <end position="28"/>
    </location>
</feature>
<dbReference type="Pfam" id="PF01087">
    <property type="entry name" value="GalP_UDP_transf"/>
    <property type="match status" value="1"/>
</dbReference>
<dbReference type="OrthoDB" id="9769064at2"/>
<comment type="caution">
    <text evidence="8">The sequence shown here is derived from an EMBL/GenBank/DDBJ whole genome shotgun (WGS) entry which is preliminary data.</text>
</comment>
<evidence type="ECO:0000256" key="3">
    <source>
        <dbReference type="ARBA" id="ARBA00023277"/>
    </source>
</evidence>
<dbReference type="GO" id="GO:0008108">
    <property type="term" value="F:UDP-glucose:hexose-1-phosphate uridylyltransferase activity"/>
    <property type="evidence" value="ECO:0007669"/>
    <property type="project" value="UniProtKB-EC"/>
</dbReference>
<gene>
    <name evidence="8" type="primary">galT</name>
    <name evidence="8" type="ORF">Poly59_18500</name>
</gene>
<reference evidence="8 9" key="1">
    <citation type="submission" date="2019-02" db="EMBL/GenBank/DDBJ databases">
        <title>Deep-cultivation of Planctomycetes and their phenomic and genomic characterization uncovers novel biology.</title>
        <authorList>
            <person name="Wiegand S."/>
            <person name="Jogler M."/>
            <person name="Boedeker C."/>
            <person name="Pinto D."/>
            <person name="Vollmers J."/>
            <person name="Rivas-Marin E."/>
            <person name="Kohn T."/>
            <person name="Peeters S.H."/>
            <person name="Heuer A."/>
            <person name="Rast P."/>
            <person name="Oberbeckmann S."/>
            <person name="Bunk B."/>
            <person name="Jeske O."/>
            <person name="Meyerdierks A."/>
            <person name="Storesund J.E."/>
            <person name="Kallscheuer N."/>
            <person name="Luecker S."/>
            <person name="Lage O.M."/>
            <person name="Pohl T."/>
            <person name="Merkel B.J."/>
            <person name="Hornburger P."/>
            <person name="Mueller R.-W."/>
            <person name="Bruemmer F."/>
            <person name="Labrenz M."/>
            <person name="Spormann A.M."/>
            <person name="Op Den Camp H."/>
            <person name="Overmann J."/>
            <person name="Amann R."/>
            <person name="Jetten M.S.M."/>
            <person name="Mascher T."/>
            <person name="Medema M.H."/>
            <person name="Devos D.P."/>
            <person name="Kaster A.-K."/>
            <person name="Ovreas L."/>
            <person name="Rohde M."/>
            <person name="Galperin M.Y."/>
            <person name="Jogler C."/>
        </authorList>
    </citation>
    <scope>NUCLEOTIDE SEQUENCE [LARGE SCALE GENOMIC DNA]</scope>
    <source>
        <strain evidence="8 9">Poly59</strain>
    </source>
</reference>
<dbReference type="InterPro" id="IPR005849">
    <property type="entry name" value="GalP_Utransf_N"/>
</dbReference>
<dbReference type="GO" id="GO:0008270">
    <property type="term" value="F:zinc ion binding"/>
    <property type="evidence" value="ECO:0007669"/>
    <property type="project" value="InterPro"/>
</dbReference>
<feature type="region of interest" description="Disordered" evidence="6">
    <location>
        <begin position="1"/>
        <end position="37"/>
    </location>
</feature>
<dbReference type="RefSeq" id="WP_146533723.1">
    <property type="nucleotide sequence ID" value="NZ_SJPX01000002.1"/>
</dbReference>
<sequence>MFETAHEQSTAQPSPTATDLSNQHPSSESRLDPYSGNWTIFAPQRTERPDEFVDQAPTIKTDVACPFCRGNEAITPPAVWARHIPETARLFRNVTCCEEEEEPWSVRVVPNKYPAVGDLQSDSKTAFDSGAGRRDSGLFQSGCVSGGHEVIIESPRHFHSLTQLDIAEIDLVFQAYRDRIKHYRSIEGIQYINVFKNVGYDAGASLTHSHSQLVALNQIPRPVERIVERMSHHRASTGCCLRCDVIRAERKAKERMIACDETVIAYCPFASQLPMMVRVTTLEHQSHFENLDDRALESVSRMVFRVISWLEKIRPGTAYNYCLNTCPPGVNDPSDSFHWSIDIFPRMSHVAGFEWSSGCMINPVLPEAAAAMFRKCAAANSPRRR</sequence>
<dbReference type="GO" id="GO:0006012">
    <property type="term" value="P:galactose metabolic process"/>
    <property type="evidence" value="ECO:0007669"/>
    <property type="project" value="InterPro"/>
</dbReference>
<evidence type="ECO:0000256" key="5">
    <source>
        <dbReference type="PIRSR" id="PIRSR000808-3"/>
    </source>
</evidence>
<protein>
    <submittedName>
        <fullName evidence="8">Galactose-1-phosphate uridylyltransferase</fullName>
        <ecNumber evidence="8">2.7.7.12</ecNumber>
    </submittedName>
</protein>
<dbReference type="InterPro" id="IPR001937">
    <property type="entry name" value="GalP_UDPtransf1"/>
</dbReference>
<keyword evidence="2 8" id="KW-0548">Nucleotidyltransferase</keyword>
<keyword evidence="5" id="KW-0862">Zinc</keyword>
<evidence type="ECO:0000256" key="4">
    <source>
        <dbReference type="PIRSR" id="PIRSR000808-1"/>
    </source>
</evidence>
<keyword evidence="9" id="KW-1185">Reference proteome</keyword>
<feature type="domain" description="Galactose-1-phosphate uridyl transferase N-terminal" evidence="7">
    <location>
        <begin position="105"/>
        <end position="220"/>
    </location>
</feature>
<dbReference type="SUPFAM" id="SSF54197">
    <property type="entry name" value="HIT-like"/>
    <property type="match status" value="2"/>
</dbReference>